<feature type="region of interest" description="Disordered" evidence="6">
    <location>
        <begin position="319"/>
        <end position="339"/>
    </location>
</feature>
<keyword evidence="9" id="KW-1185">Reference proteome</keyword>
<dbReference type="GO" id="GO:0015833">
    <property type="term" value="P:peptide transport"/>
    <property type="evidence" value="ECO:0007669"/>
    <property type="project" value="InterPro"/>
</dbReference>
<dbReference type="RefSeq" id="WP_188478806.1">
    <property type="nucleotide sequence ID" value="NZ_BMFJ01000002.1"/>
</dbReference>
<dbReference type="EMBL" id="BMFJ01000002">
    <property type="protein sequence ID" value="GGE41834.1"/>
    <property type="molecule type" value="Genomic_DNA"/>
</dbReference>
<dbReference type="GO" id="GO:0005886">
    <property type="term" value="C:plasma membrane"/>
    <property type="evidence" value="ECO:0007669"/>
    <property type="project" value="UniProtKB-SubCell"/>
</dbReference>
<comment type="caution">
    <text evidence="8">The sequence shown here is derived from an EMBL/GenBank/DDBJ whole genome shotgun (WGS) entry which is preliminary data.</text>
</comment>
<dbReference type="CDD" id="cd03257">
    <property type="entry name" value="ABC_NikE_OppD_transporters"/>
    <property type="match status" value="1"/>
</dbReference>
<comment type="subcellular location">
    <subcellularLocation>
        <location evidence="1">Cell inner membrane</location>
        <topology evidence="1">Peripheral membrane protein</topology>
    </subcellularLocation>
</comment>
<reference evidence="9" key="1">
    <citation type="journal article" date="2019" name="Int. J. Syst. Evol. Microbiol.">
        <title>The Global Catalogue of Microorganisms (GCM) 10K type strain sequencing project: providing services to taxonomists for standard genome sequencing and annotation.</title>
        <authorList>
            <consortium name="The Broad Institute Genomics Platform"/>
            <consortium name="The Broad Institute Genome Sequencing Center for Infectious Disease"/>
            <person name="Wu L."/>
            <person name="Ma J."/>
        </authorList>
    </citation>
    <scope>NUCLEOTIDE SEQUENCE [LARGE SCALE GENOMIC DNA]</scope>
    <source>
        <strain evidence="9">CGMCC 1.12664</strain>
    </source>
</reference>
<evidence type="ECO:0000313" key="9">
    <source>
        <dbReference type="Proteomes" id="UP000612855"/>
    </source>
</evidence>
<evidence type="ECO:0000256" key="5">
    <source>
        <dbReference type="ARBA" id="ARBA00022840"/>
    </source>
</evidence>
<dbReference type="InterPro" id="IPR017871">
    <property type="entry name" value="ABC_transporter-like_CS"/>
</dbReference>
<evidence type="ECO:0000256" key="2">
    <source>
        <dbReference type="ARBA" id="ARBA00005417"/>
    </source>
</evidence>
<dbReference type="InterPro" id="IPR050319">
    <property type="entry name" value="ABC_transp_ATP-bind"/>
</dbReference>
<dbReference type="NCBIfam" id="TIGR01727">
    <property type="entry name" value="oligo_HPY"/>
    <property type="match status" value="1"/>
</dbReference>
<keyword evidence="5 8" id="KW-0067">ATP-binding</keyword>
<protein>
    <submittedName>
        <fullName evidence="8">ABC transporter ATP-binding protein</fullName>
    </submittedName>
</protein>
<proteinExistence type="inferred from homology"/>
<gene>
    <name evidence="8" type="ORF">GCM10011360_31650</name>
</gene>
<dbReference type="SMART" id="SM00382">
    <property type="entry name" value="AAA"/>
    <property type="match status" value="1"/>
</dbReference>
<dbReference type="PROSITE" id="PS00211">
    <property type="entry name" value="ABC_TRANSPORTER_1"/>
    <property type="match status" value="1"/>
</dbReference>
<evidence type="ECO:0000256" key="4">
    <source>
        <dbReference type="ARBA" id="ARBA00022741"/>
    </source>
</evidence>
<dbReference type="PANTHER" id="PTHR43776:SF7">
    <property type="entry name" value="D,D-DIPEPTIDE TRANSPORT ATP-BINDING PROTEIN DDPF-RELATED"/>
    <property type="match status" value="1"/>
</dbReference>
<sequence>MSRADDAPVIEVRDLTVRFPSLDGTEEVRAVDGVSFEIRPGETFGVIGESGSGKSTVGRTLVGLLDPTSGSLTFDGADRAGMSRGDWRVARRRFQMIFQDPNAALNPRMTILDSLTEPMRIAGGRSKAEMRDTALTALEKVGLRRDMAQRYPHELSGGQKQRVNIARVLPLDPRLIVCDEVVAALDVSIRGEILNLFKELQDSLGVAYAFIAHDISVVAQISDRIAVTYLGQFVELGPTEGVIDAPLHPYTIALLSAEPQPLPAHLRHRRRMVLEGDIPSPVNPPSGCRFHTRCPWATEICSTQAPEWREVRPDHRVACHHTTPDGPPPLPADGAVPAT</sequence>
<evidence type="ECO:0000256" key="6">
    <source>
        <dbReference type="SAM" id="MobiDB-lite"/>
    </source>
</evidence>
<dbReference type="InterPro" id="IPR003439">
    <property type="entry name" value="ABC_transporter-like_ATP-bd"/>
</dbReference>
<dbReference type="GO" id="GO:0005524">
    <property type="term" value="F:ATP binding"/>
    <property type="evidence" value="ECO:0007669"/>
    <property type="project" value="UniProtKB-KW"/>
</dbReference>
<dbReference type="PROSITE" id="PS50893">
    <property type="entry name" value="ABC_TRANSPORTER_2"/>
    <property type="match status" value="1"/>
</dbReference>
<dbReference type="InterPro" id="IPR003593">
    <property type="entry name" value="AAA+_ATPase"/>
</dbReference>
<dbReference type="SUPFAM" id="SSF52540">
    <property type="entry name" value="P-loop containing nucleoside triphosphate hydrolases"/>
    <property type="match status" value="1"/>
</dbReference>
<dbReference type="Pfam" id="PF08352">
    <property type="entry name" value="oligo_HPY"/>
    <property type="match status" value="1"/>
</dbReference>
<evidence type="ECO:0000256" key="3">
    <source>
        <dbReference type="ARBA" id="ARBA00022448"/>
    </source>
</evidence>
<accession>A0A917ACX2</accession>
<dbReference type="PANTHER" id="PTHR43776">
    <property type="entry name" value="TRANSPORT ATP-BINDING PROTEIN"/>
    <property type="match status" value="1"/>
</dbReference>
<comment type="similarity">
    <text evidence="2">Belongs to the ABC transporter superfamily.</text>
</comment>
<name>A0A917ACX2_9RHOB</name>
<keyword evidence="3" id="KW-0813">Transport</keyword>
<dbReference type="GO" id="GO:0016887">
    <property type="term" value="F:ATP hydrolysis activity"/>
    <property type="evidence" value="ECO:0007669"/>
    <property type="project" value="InterPro"/>
</dbReference>
<evidence type="ECO:0000313" key="8">
    <source>
        <dbReference type="EMBL" id="GGE41834.1"/>
    </source>
</evidence>
<dbReference type="InterPro" id="IPR027417">
    <property type="entry name" value="P-loop_NTPase"/>
</dbReference>
<dbReference type="AlphaFoldDB" id="A0A917ACX2"/>
<dbReference type="InterPro" id="IPR013563">
    <property type="entry name" value="Oligopep_ABC_C"/>
</dbReference>
<dbReference type="Proteomes" id="UP000612855">
    <property type="component" value="Unassembled WGS sequence"/>
</dbReference>
<keyword evidence="4" id="KW-0547">Nucleotide-binding</keyword>
<evidence type="ECO:0000259" key="7">
    <source>
        <dbReference type="PROSITE" id="PS50893"/>
    </source>
</evidence>
<feature type="domain" description="ABC transporter" evidence="7">
    <location>
        <begin position="10"/>
        <end position="255"/>
    </location>
</feature>
<dbReference type="Pfam" id="PF00005">
    <property type="entry name" value="ABC_tran"/>
    <property type="match status" value="1"/>
</dbReference>
<dbReference type="Gene3D" id="3.40.50.300">
    <property type="entry name" value="P-loop containing nucleotide triphosphate hydrolases"/>
    <property type="match status" value="1"/>
</dbReference>
<organism evidence="8 9">
    <name type="scientific">Primorskyibacter flagellatus</name>
    <dbReference type="NCBI Taxonomy" id="1387277"/>
    <lineage>
        <taxon>Bacteria</taxon>
        <taxon>Pseudomonadati</taxon>
        <taxon>Pseudomonadota</taxon>
        <taxon>Alphaproteobacteria</taxon>
        <taxon>Rhodobacterales</taxon>
        <taxon>Roseobacteraceae</taxon>
        <taxon>Primorskyibacter</taxon>
    </lineage>
</organism>
<dbReference type="GO" id="GO:0055085">
    <property type="term" value="P:transmembrane transport"/>
    <property type="evidence" value="ECO:0007669"/>
    <property type="project" value="UniProtKB-ARBA"/>
</dbReference>
<evidence type="ECO:0000256" key="1">
    <source>
        <dbReference type="ARBA" id="ARBA00004417"/>
    </source>
</evidence>
<dbReference type="FunFam" id="3.40.50.300:FF:000016">
    <property type="entry name" value="Oligopeptide ABC transporter ATP-binding component"/>
    <property type="match status" value="1"/>
</dbReference>